<feature type="signal peptide" evidence="1">
    <location>
        <begin position="1"/>
        <end position="22"/>
    </location>
</feature>
<proteinExistence type="predicted"/>
<gene>
    <name evidence="2" type="primary">106092370</name>
</gene>
<keyword evidence="3" id="KW-1185">Reference proteome</keyword>
<reference evidence="2" key="1">
    <citation type="submission" date="2020-05" db="UniProtKB">
        <authorList>
            <consortium name="EnsemblMetazoa"/>
        </authorList>
    </citation>
    <scope>IDENTIFICATION</scope>
    <source>
        <strain evidence="2">USDA</strain>
    </source>
</reference>
<protein>
    <submittedName>
        <fullName evidence="2">Uncharacterized protein</fullName>
    </submittedName>
</protein>
<organism evidence="2 3">
    <name type="scientific">Stomoxys calcitrans</name>
    <name type="common">Stable fly</name>
    <name type="synonym">Conops calcitrans</name>
    <dbReference type="NCBI Taxonomy" id="35570"/>
    <lineage>
        <taxon>Eukaryota</taxon>
        <taxon>Metazoa</taxon>
        <taxon>Ecdysozoa</taxon>
        <taxon>Arthropoda</taxon>
        <taxon>Hexapoda</taxon>
        <taxon>Insecta</taxon>
        <taxon>Pterygota</taxon>
        <taxon>Neoptera</taxon>
        <taxon>Endopterygota</taxon>
        <taxon>Diptera</taxon>
        <taxon>Brachycera</taxon>
        <taxon>Muscomorpha</taxon>
        <taxon>Muscoidea</taxon>
        <taxon>Muscidae</taxon>
        <taxon>Stomoxys</taxon>
    </lineage>
</organism>
<evidence type="ECO:0000313" key="2">
    <source>
        <dbReference type="EnsemblMetazoa" id="SCAU005279-PA"/>
    </source>
</evidence>
<sequence>MLKSAKSSWMCSIFLLFNLVSGQYIELKSDNVTVWHDDLEDILSVEDNSWHKDMEETRTLVSISTPEPADYDDYVAVAETYIDNWHGSPLESQTIGYVTPLVGPASEIVIPLNDIFNIRRKRTDSLGWQYDIPKNCKPVSMGTANRVTKG</sequence>
<dbReference type="EnsemblMetazoa" id="SCAU005279-RA">
    <property type="protein sequence ID" value="SCAU005279-PA"/>
    <property type="gene ID" value="SCAU005279"/>
</dbReference>
<evidence type="ECO:0000256" key="1">
    <source>
        <dbReference type="SAM" id="SignalP"/>
    </source>
</evidence>
<dbReference type="AlphaFoldDB" id="A0A1I8P6N5"/>
<feature type="chain" id="PRO_5009326105" evidence="1">
    <location>
        <begin position="23"/>
        <end position="150"/>
    </location>
</feature>
<name>A0A1I8P6N5_STOCA</name>
<evidence type="ECO:0000313" key="3">
    <source>
        <dbReference type="Proteomes" id="UP000095300"/>
    </source>
</evidence>
<accession>A0A1I8P6N5</accession>
<keyword evidence="1" id="KW-0732">Signal</keyword>
<dbReference type="VEuPathDB" id="VectorBase:SCAU005279"/>
<dbReference type="Proteomes" id="UP000095300">
    <property type="component" value="Unassembled WGS sequence"/>
</dbReference>